<evidence type="ECO:0000256" key="4">
    <source>
        <dbReference type="ARBA" id="ARBA00023157"/>
    </source>
</evidence>
<dbReference type="PROSITE" id="PS51910">
    <property type="entry name" value="GH18_2"/>
    <property type="match status" value="1"/>
</dbReference>
<feature type="compositionally biased region" description="Pro residues" evidence="7">
    <location>
        <begin position="445"/>
        <end position="459"/>
    </location>
</feature>
<dbReference type="InterPro" id="IPR017853">
    <property type="entry name" value="GH"/>
</dbReference>
<dbReference type="SMART" id="SM00636">
    <property type="entry name" value="Glyco_18"/>
    <property type="match status" value="1"/>
</dbReference>
<dbReference type="CDD" id="cd02872">
    <property type="entry name" value="GH18_chitolectin_chitotriosidase"/>
    <property type="match status" value="1"/>
</dbReference>
<name>A0ABY6K4L8_9ARAC</name>
<dbReference type="InterPro" id="IPR050314">
    <property type="entry name" value="Glycosyl_Hydrlase_18"/>
</dbReference>
<evidence type="ECO:0000256" key="2">
    <source>
        <dbReference type="ARBA" id="ARBA00022669"/>
    </source>
</evidence>
<keyword evidence="11" id="KW-1185">Reference proteome</keyword>
<keyword evidence="4" id="KW-1015">Disulfide bond</keyword>
<dbReference type="PANTHER" id="PTHR11177">
    <property type="entry name" value="CHITINASE"/>
    <property type="match status" value="1"/>
</dbReference>
<comment type="similarity">
    <text evidence="1">Belongs to the glycosyl hydrolase 18 family. Chitinase class II subfamily.</text>
</comment>
<dbReference type="PANTHER" id="PTHR11177:SF360">
    <property type="entry name" value="CHITINASE 4-RELATED"/>
    <property type="match status" value="1"/>
</dbReference>
<proteinExistence type="inferred from homology"/>
<dbReference type="Pfam" id="PF01607">
    <property type="entry name" value="CBM_14"/>
    <property type="match status" value="1"/>
</dbReference>
<reference evidence="10 11" key="1">
    <citation type="submission" date="2022-01" db="EMBL/GenBank/DDBJ databases">
        <title>A chromosomal length assembly of Cordylochernes scorpioides.</title>
        <authorList>
            <person name="Zeh D."/>
            <person name="Zeh J."/>
        </authorList>
    </citation>
    <scope>NUCLEOTIDE SEQUENCE [LARGE SCALE GENOMIC DNA]</scope>
    <source>
        <strain evidence="10">IN4F17</strain>
        <tissue evidence="10">Whole Body</tissue>
    </source>
</reference>
<dbReference type="EMBL" id="CP092864">
    <property type="protein sequence ID" value="UYV62803.1"/>
    <property type="molecule type" value="Genomic_DNA"/>
</dbReference>
<gene>
    <name evidence="10" type="ORF">LAZ67_2001988</name>
</gene>
<evidence type="ECO:0000313" key="10">
    <source>
        <dbReference type="EMBL" id="UYV62803.1"/>
    </source>
</evidence>
<organism evidence="10 11">
    <name type="scientific">Cordylochernes scorpioides</name>
    <dbReference type="NCBI Taxonomy" id="51811"/>
    <lineage>
        <taxon>Eukaryota</taxon>
        <taxon>Metazoa</taxon>
        <taxon>Ecdysozoa</taxon>
        <taxon>Arthropoda</taxon>
        <taxon>Chelicerata</taxon>
        <taxon>Arachnida</taxon>
        <taxon>Pseudoscorpiones</taxon>
        <taxon>Cheliferoidea</taxon>
        <taxon>Chernetidae</taxon>
        <taxon>Cordylochernes</taxon>
    </lineage>
</organism>
<feature type="domain" description="Chitin-binding type-2" evidence="8">
    <location>
        <begin position="536"/>
        <end position="598"/>
    </location>
</feature>
<dbReference type="Gene3D" id="3.20.20.80">
    <property type="entry name" value="Glycosidases"/>
    <property type="match status" value="1"/>
</dbReference>
<dbReference type="SUPFAM" id="SSF54556">
    <property type="entry name" value="Chitinase insertion domain"/>
    <property type="match status" value="1"/>
</dbReference>
<keyword evidence="5 6" id="KW-0326">Glycosidase</keyword>
<keyword evidence="3 6" id="KW-0378">Hydrolase</keyword>
<dbReference type="PROSITE" id="PS01095">
    <property type="entry name" value="GH18_1"/>
    <property type="match status" value="1"/>
</dbReference>
<sequence>MRTLQGSGATVADHNYMVVCYYGSWAVYRPEPGKFPVESIDPNICTHLIYGFAGLSYDGRIRSLDSYNDLRENYGKGAFERFTGLKRQNPRLRTLMAIGGWNEGSVKYSKMAASPEGRRQFAKSAVEFLERYGFDGLDMDWEYPANRGGKPEDKQNFVLLLRVRLPSTRRICICANTMVTGAQELKSLFQPRGLLLTAAVSAGKKTIDTAYDVPEVSKYLDFINVMCYDYHGGWETVAGHHAPLYARPGRQRGEPHAQRGELTSQAVQMFIRRVYYGKSNFSVNYWLAMGAPRDKLVLGMGLYGRSFTLQRAEDNSVGASAPQRGRAGPYTREPGSLGYNEICEEQSRGQPWTQVRDPYFMAPYAFRERQWVGYDDIESIMLKGGCVATDPFLWVQVEYAKHMGLAGGMVWSVETDDFQGSCHGERYPLLTAINRAFARPLGEMPLPPPSDGSTPPAPPTSTTGSTTTTTTGWWTRPTTISSTSWWTRWTSPSTTSWTSPSTTSWTRPSTPSWTQPSTTTEEGLPPWATTSPPEDRPQCKSSGLHRHPTDCQKFYSCVQDHNVEGGFRLFEFSCPDNTVFDPRTRTCSFPRSVEDCKDYYLRKYAFLRHYYI</sequence>
<dbReference type="InterPro" id="IPR001579">
    <property type="entry name" value="Glyco_hydro_18_chit_AS"/>
</dbReference>
<dbReference type="Gene3D" id="2.170.140.10">
    <property type="entry name" value="Chitin binding domain"/>
    <property type="match status" value="1"/>
</dbReference>
<dbReference type="Pfam" id="PF00704">
    <property type="entry name" value="Glyco_hydro_18"/>
    <property type="match status" value="1"/>
</dbReference>
<dbReference type="InterPro" id="IPR036508">
    <property type="entry name" value="Chitin-bd_dom_sf"/>
</dbReference>
<evidence type="ECO:0000313" key="11">
    <source>
        <dbReference type="Proteomes" id="UP001235939"/>
    </source>
</evidence>
<evidence type="ECO:0000256" key="7">
    <source>
        <dbReference type="SAM" id="MobiDB-lite"/>
    </source>
</evidence>
<dbReference type="SMART" id="SM00494">
    <property type="entry name" value="ChtBD2"/>
    <property type="match status" value="1"/>
</dbReference>
<dbReference type="InterPro" id="IPR011583">
    <property type="entry name" value="Chitinase_II/V-like_cat"/>
</dbReference>
<feature type="region of interest" description="Disordered" evidence="7">
    <location>
        <begin position="440"/>
        <end position="477"/>
    </location>
</feature>
<dbReference type="SUPFAM" id="SSF57625">
    <property type="entry name" value="Invertebrate chitin-binding proteins"/>
    <property type="match status" value="1"/>
</dbReference>
<feature type="compositionally biased region" description="Low complexity" evidence="7">
    <location>
        <begin position="489"/>
        <end position="520"/>
    </location>
</feature>
<accession>A0ABY6K4L8</accession>
<dbReference type="InterPro" id="IPR029070">
    <property type="entry name" value="Chitinase_insertion_sf"/>
</dbReference>
<feature type="region of interest" description="Disordered" evidence="7">
    <location>
        <begin position="489"/>
        <end position="543"/>
    </location>
</feature>
<evidence type="ECO:0000259" key="9">
    <source>
        <dbReference type="PROSITE" id="PS51910"/>
    </source>
</evidence>
<dbReference type="Proteomes" id="UP001235939">
    <property type="component" value="Chromosome 02"/>
</dbReference>
<protein>
    <submittedName>
        <fullName evidence="10">Cht9</fullName>
    </submittedName>
</protein>
<evidence type="ECO:0000259" key="8">
    <source>
        <dbReference type="PROSITE" id="PS50940"/>
    </source>
</evidence>
<evidence type="ECO:0000256" key="3">
    <source>
        <dbReference type="ARBA" id="ARBA00022801"/>
    </source>
</evidence>
<dbReference type="InterPro" id="IPR001223">
    <property type="entry name" value="Glyco_hydro18_cat"/>
</dbReference>
<dbReference type="Gene3D" id="3.10.50.10">
    <property type="match status" value="1"/>
</dbReference>
<feature type="domain" description="GH18" evidence="9">
    <location>
        <begin position="16"/>
        <end position="440"/>
    </location>
</feature>
<keyword evidence="2" id="KW-0147">Chitin-binding</keyword>
<dbReference type="PROSITE" id="PS50940">
    <property type="entry name" value="CHIT_BIND_II"/>
    <property type="match status" value="1"/>
</dbReference>
<evidence type="ECO:0000256" key="1">
    <source>
        <dbReference type="ARBA" id="ARBA00009121"/>
    </source>
</evidence>
<evidence type="ECO:0000256" key="6">
    <source>
        <dbReference type="RuleBase" id="RU000489"/>
    </source>
</evidence>
<dbReference type="InterPro" id="IPR002557">
    <property type="entry name" value="Chitin-bd_dom"/>
</dbReference>
<evidence type="ECO:0000256" key="5">
    <source>
        <dbReference type="ARBA" id="ARBA00023295"/>
    </source>
</evidence>
<feature type="compositionally biased region" description="Low complexity" evidence="7">
    <location>
        <begin position="460"/>
        <end position="477"/>
    </location>
</feature>
<dbReference type="SUPFAM" id="SSF51445">
    <property type="entry name" value="(Trans)glycosidases"/>
    <property type="match status" value="1"/>
</dbReference>